<dbReference type="SFLD" id="SFLDS00003">
    <property type="entry name" value="Haloacid_Dehalogenase"/>
    <property type="match status" value="1"/>
</dbReference>
<sequence>MKKSALFFDIDGTILSEITKEIPESALEALNQAKKNGHKMYINTGRTYCNIPPQLRRFDFDGFLCGCGCYLVCNDEVVLESHIEKKRGQDIIDMMYECKLDGILEGTEDAYFPIKRSRFEMLETSRRFFAKKGLGIEKYIDEGDIEYDKLFVYADEQSDKQKFFDFLKADMEVIDRGDNAYEIAQKPFSKATACEFMRKRLGLELDQVYVFGDSGNDLSMFEYAQHTIALGAHSEVLDPYTEFVTKTVEDDGIAYAMKHYGLI</sequence>
<dbReference type="Gene3D" id="3.40.50.1000">
    <property type="entry name" value="HAD superfamily/HAD-like"/>
    <property type="match status" value="1"/>
</dbReference>
<accession>A0ABR7G775</accession>
<dbReference type="Proteomes" id="UP000631576">
    <property type="component" value="Unassembled WGS sequence"/>
</dbReference>
<dbReference type="RefSeq" id="WP_118724831.1">
    <property type="nucleotide sequence ID" value="NZ_JACOPE010000001.1"/>
</dbReference>
<proteinExistence type="predicted"/>
<dbReference type="PANTHER" id="PTHR10000:SF25">
    <property type="entry name" value="PHOSPHATASE YKRA-RELATED"/>
    <property type="match status" value="1"/>
</dbReference>
<dbReference type="InterPro" id="IPR036412">
    <property type="entry name" value="HAD-like_sf"/>
</dbReference>
<dbReference type="InterPro" id="IPR000150">
    <property type="entry name" value="Cof"/>
</dbReference>
<comment type="caution">
    <text evidence="1">The sequence shown here is derived from an EMBL/GenBank/DDBJ whole genome shotgun (WGS) entry which is preliminary data.</text>
</comment>
<name>A0ABR7G775_9FIRM</name>
<dbReference type="NCBIfam" id="TIGR00099">
    <property type="entry name" value="Cof-subfamily"/>
    <property type="match status" value="1"/>
</dbReference>
<dbReference type="Gene3D" id="3.30.1240.10">
    <property type="match status" value="1"/>
</dbReference>
<dbReference type="InterPro" id="IPR006379">
    <property type="entry name" value="HAD-SF_hydro_IIB"/>
</dbReference>
<dbReference type="EMBL" id="JACOPE010000001">
    <property type="protein sequence ID" value="MBC5682908.1"/>
    <property type="molecule type" value="Genomic_DNA"/>
</dbReference>
<dbReference type="NCBIfam" id="TIGR01484">
    <property type="entry name" value="HAD-SF-IIB"/>
    <property type="match status" value="1"/>
</dbReference>
<evidence type="ECO:0000313" key="2">
    <source>
        <dbReference type="Proteomes" id="UP000631576"/>
    </source>
</evidence>
<gene>
    <name evidence="1" type="ORF">H8S40_04890</name>
</gene>
<reference evidence="1 2" key="1">
    <citation type="submission" date="2020-08" db="EMBL/GenBank/DDBJ databases">
        <title>Genome public.</title>
        <authorList>
            <person name="Liu C."/>
            <person name="Sun Q."/>
        </authorList>
    </citation>
    <scope>NUCLEOTIDE SEQUENCE [LARGE SCALE GENOMIC DNA]</scope>
    <source>
        <strain evidence="1 2">NSJ-13</strain>
    </source>
</reference>
<dbReference type="PANTHER" id="PTHR10000">
    <property type="entry name" value="PHOSPHOSERINE PHOSPHATASE"/>
    <property type="match status" value="1"/>
</dbReference>
<dbReference type="SFLD" id="SFLDG01140">
    <property type="entry name" value="C2.B:_Phosphomannomutase_and_P"/>
    <property type="match status" value="1"/>
</dbReference>
<keyword evidence="2" id="KW-1185">Reference proteome</keyword>
<dbReference type="InterPro" id="IPR023214">
    <property type="entry name" value="HAD_sf"/>
</dbReference>
<evidence type="ECO:0000313" key="1">
    <source>
        <dbReference type="EMBL" id="MBC5682908.1"/>
    </source>
</evidence>
<organism evidence="1 2">
    <name type="scientific">Ruminococcus hominis</name>
    <dbReference type="NCBI Taxonomy" id="2763065"/>
    <lineage>
        <taxon>Bacteria</taxon>
        <taxon>Bacillati</taxon>
        <taxon>Bacillota</taxon>
        <taxon>Clostridia</taxon>
        <taxon>Eubacteriales</taxon>
        <taxon>Oscillospiraceae</taxon>
        <taxon>Ruminococcus</taxon>
    </lineage>
</organism>
<dbReference type="Pfam" id="PF08282">
    <property type="entry name" value="Hydrolase_3"/>
    <property type="match status" value="1"/>
</dbReference>
<dbReference type="PROSITE" id="PS01228">
    <property type="entry name" value="COF_1"/>
    <property type="match status" value="1"/>
</dbReference>
<dbReference type="SUPFAM" id="SSF56784">
    <property type="entry name" value="HAD-like"/>
    <property type="match status" value="1"/>
</dbReference>
<protein>
    <submittedName>
        <fullName evidence="1">HAD family phosphatase</fullName>
    </submittedName>
</protein>